<dbReference type="GO" id="GO:0004476">
    <property type="term" value="F:mannose-6-phosphate isomerase activity"/>
    <property type="evidence" value="ECO:0007669"/>
    <property type="project" value="InterPro"/>
</dbReference>
<dbReference type="RefSeq" id="WP_136373873.1">
    <property type="nucleotide sequence ID" value="NZ_SSOB01000070.1"/>
</dbReference>
<dbReference type="OrthoDB" id="9808275at2"/>
<dbReference type="InterPro" id="IPR051804">
    <property type="entry name" value="Carb_Metab_Reg_Kinase/Isom"/>
</dbReference>
<dbReference type="Gene3D" id="2.60.120.10">
    <property type="entry name" value="Jelly Rolls"/>
    <property type="match status" value="2"/>
</dbReference>
<comment type="caution">
    <text evidence="4">The sequence shown here is derived from an EMBL/GenBank/DDBJ whole genome shotgun (WGS) entry which is preliminary data.</text>
</comment>
<proteinExistence type="predicted"/>
<dbReference type="Pfam" id="PF20511">
    <property type="entry name" value="PMI_typeI_cat"/>
    <property type="match status" value="1"/>
</dbReference>
<evidence type="ECO:0000313" key="5">
    <source>
        <dbReference type="Proteomes" id="UP000310636"/>
    </source>
</evidence>
<evidence type="ECO:0000256" key="2">
    <source>
        <dbReference type="ARBA" id="ARBA00022833"/>
    </source>
</evidence>
<dbReference type="Proteomes" id="UP000310636">
    <property type="component" value="Unassembled WGS sequence"/>
</dbReference>
<evidence type="ECO:0000256" key="1">
    <source>
        <dbReference type="ARBA" id="ARBA00022723"/>
    </source>
</evidence>
<dbReference type="PANTHER" id="PTHR42742:SF3">
    <property type="entry name" value="FRUCTOKINASE"/>
    <property type="match status" value="1"/>
</dbReference>
<evidence type="ECO:0000259" key="3">
    <source>
        <dbReference type="Pfam" id="PF20511"/>
    </source>
</evidence>
<keyword evidence="1" id="KW-0479">Metal-binding</keyword>
<dbReference type="InterPro" id="IPR046457">
    <property type="entry name" value="PMI_typeI_cat"/>
</dbReference>
<dbReference type="InterPro" id="IPR011051">
    <property type="entry name" value="RmlC_Cupin_sf"/>
</dbReference>
<keyword evidence="4" id="KW-0413">Isomerase</keyword>
<accession>A0A4S4BEY9</accession>
<reference evidence="4 5" key="1">
    <citation type="submission" date="2019-04" db="EMBL/GenBank/DDBJ databases">
        <title>Cohnella sp. nov. isolated from preserved vegetables.</title>
        <authorList>
            <person name="Lin S.-Y."/>
            <person name="Hung M.-H."/>
            <person name="Young C.-C."/>
        </authorList>
    </citation>
    <scope>NUCLEOTIDE SEQUENCE [LARGE SCALE GENOMIC DNA]</scope>
    <source>
        <strain evidence="4 5">CC-MHH1044</strain>
    </source>
</reference>
<feature type="domain" description="Phosphomannose isomerase type I catalytic" evidence="3">
    <location>
        <begin position="72"/>
        <end position="134"/>
    </location>
</feature>
<gene>
    <name evidence="4" type="ORF">E6C55_31790</name>
</gene>
<keyword evidence="5" id="KW-1185">Reference proteome</keyword>
<organism evidence="4 5">
    <name type="scientific">Cohnella fermenti</name>
    <dbReference type="NCBI Taxonomy" id="2565925"/>
    <lineage>
        <taxon>Bacteria</taxon>
        <taxon>Bacillati</taxon>
        <taxon>Bacillota</taxon>
        <taxon>Bacilli</taxon>
        <taxon>Bacillales</taxon>
        <taxon>Paenibacillaceae</taxon>
        <taxon>Cohnella</taxon>
    </lineage>
</organism>
<dbReference type="AlphaFoldDB" id="A0A4S4BEY9"/>
<dbReference type="CDD" id="cd07010">
    <property type="entry name" value="cupin_PMI_type_I_N_bac"/>
    <property type="match status" value="1"/>
</dbReference>
<keyword evidence="2" id="KW-0862">Zinc</keyword>
<dbReference type="SUPFAM" id="SSF51182">
    <property type="entry name" value="RmlC-like cupins"/>
    <property type="match status" value="1"/>
</dbReference>
<protein>
    <submittedName>
        <fullName evidence="4">Mannose-6-phosphate isomerase</fullName>
    </submittedName>
</protein>
<dbReference type="PANTHER" id="PTHR42742">
    <property type="entry name" value="TRANSCRIPTIONAL REPRESSOR MPRA"/>
    <property type="match status" value="1"/>
</dbReference>
<dbReference type="InterPro" id="IPR014710">
    <property type="entry name" value="RmlC-like_jellyroll"/>
</dbReference>
<evidence type="ECO:0000313" key="4">
    <source>
        <dbReference type="EMBL" id="THF72794.1"/>
    </source>
</evidence>
<sequence>MMREHKLPTQPLKLLPNRVWRTYEGGLLLEAWSGAIEPKDSSFPENWIGSVIRAHNVGRERFIEGYSRFIASDGTEHLLKDCVERDPQAFLGKRHAEKYGTQTAVLVKALDSSERLTIQVHPDRRFAKQNFQSDYGKTEAWYVLGGRTINGEEPYVLLGFKQGVTREVWRRLFEEQDLESMKNALHKIPLNEGEIFLIEGGVPHAIGSGCLIIEIQEPTDLTLRTERTTPRGMLVPDHACHQGIGFDRMLDCFHYEELSYEDTMRRWKKEPRIVNTTPDGTEWKLIGECDTNCFRMYKLDISGRYRMNGTGVFYNAIIVSGAGKIGWSYGELSIKEGDSFFIPADCEFVQYVREGGTKLRILLCFPPLPPQEA</sequence>
<dbReference type="GO" id="GO:0008270">
    <property type="term" value="F:zinc ion binding"/>
    <property type="evidence" value="ECO:0007669"/>
    <property type="project" value="InterPro"/>
</dbReference>
<name>A0A4S4BEY9_9BACL</name>
<dbReference type="EMBL" id="SSOB01000070">
    <property type="protein sequence ID" value="THF72794.1"/>
    <property type="molecule type" value="Genomic_DNA"/>
</dbReference>